<feature type="non-terminal residue" evidence="2">
    <location>
        <position position="70"/>
    </location>
</feature>
<feature type="domain" description="Helix-turn-helix" evidence="1">
    <location>
        <begin position="16"/>
        <end position="63"/>
    </location>
</feature>
<gene>
    <name evidence="2" type="ORF">METZ01_LOCUS477696</name>
</gene>
<evidence type="ECO:0000313" key="2">
    <source>
        <dbReference type="EMBL" id="SVE24842.1"/>
    </source>
</evidence>
<name>A0A383BY37_9ZZZZ</name>
<dbReference type="InterPro" id="IPR041657">
    <property type="entry name" value="HTH_17"/>
</dbReference>
<dbReference type="GO" id="GO:0003677">
    <property type="term" value="F:DNA binding"/>
    <property type="evidence" value="ECO:0007669"/>
    <property type="project" value="InterPro"/>
</dbReference>
<dbReference type="Pfam" id="PF12728">
    <property type="entry name" value="HTH_17"/>
    <property type="match status" value="1"/>
</dbReference>
<dbReference type="InterPro" id="IPR010093">
    <property type="entry name" value="SinI_DNA-bd"/>
</dbReference>
<dbReference type="SUPFAM" id="SSF46955">
    <property type="entry name" value="Putative DNA-binding domain"/>
    <property type="match status" value="1"/>
</dbReference>
<dbReference type="EMBL" id="UINC01204215">
    <property type="protein sequence ID" value="SVE24842.1"/>
    <property type="molecule type" value="Genomic_DNA"/>
</dbReference>
<protein>
    <recommendedName>
        <fullName evidence="1">Helix-turn-helix domain-containing protein</fullName>
    </recommendedName>
</protein>
<evidence type="ECO:0000259" key="1">
    <source>
        <dbReference type="Pfam" id="PF12728"/>
    </source>
</evidence>
<dbReference type="NCBIfam" id="TIGR01764">
    <property type="entry name" value="excise"/>
    <property type="match status" value="1"/>
</dbReference>
<reference evidence="2" key="1">
    <citation type="submission" date="2018-05" db="EMBL/GenBank/DDBJ databases">
        <authorList>
            <person name="Lanie J.A."/>
            <person name="Ng W.-L."/>
            <person name="Kazmierczak K.M."/>
            <person name="Andrzejewski T.M."/>
            <person name="Davidsen T.M."/>
            <person name="Wayne K.J."/>
            <person name="Tettelin H."/>
            <person name="Glass J.I."/>
            <person name="Rusch D."/>
            <person name="Podicherti R."/>
            <person name="Tsui H.-C.T."/>
            <person name="Winkler M.E."/>
        </authorList>
    </citation>
    <scope>NUCLEOTIDE SEQUENCE</scope>
</reference>
<organism evidence="2">
    <name type="scientific">marine metagenome</name>
    <dbReference type="NCBI Taxonomy" id="408172"/>
    <lineage>
        <taxon>unclassified sequences</taxon>
        <taxon>metagenomes</taxon>
        <taxon>ecological metagenomes</taxon>
    </lineage>
</organism>
<dbReference type="AlphaFoldDB" id="A0A383BY37"/>
<proteinExistence type="predicted"/>
<accession>A0A383BY37</accession>
<sequence>MTASKHKDNDEQLLWTISDTAIHLAVHAKTVSRLIDNGKLPSLRIGRCIRVPKQAVLDWVEAQTRYNSRC</sequence>
<dbReference type="InterPro" id="IPR009061">
    <property type="entry name" value="DNA-bd_dom_put_sf"/>
</dbReference>